<organism evidence="2 3">
    <name type="scientific">Litchfieldella rifensis</name>
    <dbReference type="NCBI Taxonomy" id="762643"/>
    <lineage>
        <taxon>Bacteria</taxon>
        <taxon>Pseudomonadati</taxon>
        <taxon>Pseudomonadota</taxon>
        <taxon>Gammaproteobacteria</taxon>
        <taxon>Oceanospirillales</taxon>
        <taxon>Halomonadaceae</taxon>
        <taxon>Litchfieldella</taxon>
    </lineage>
</organism>
<dbReference type="Proteomes" id="UP001595579">
    <property type="component" value="Unassembled WGS sequence"/>
</dbReference>
<sequence length="83" mass="9718">MKKIVLVMLCMVAAGIVALVVYNPEQETEVVDPKNLTPEQEEYCDRVDQWNREEMLDVKPKWRWGTPDTKGTYAQWCERRSDG</sequence>
<accession>A0ABV7LL44</accession>
<comment type="caution">
    <text evidence="2">The sequence shown here is derived from an EMBL/GenBank/DDBJ whole genome shotgun (WGS) entry which is preliminary data.</text>
</comment>
<evidence type="ECO:0000256" key="1">
    <source>
        <dbReference type="SAM" id="SignalP"/>
    </source>
</evidence>
<reference evidence="3" key="1">
    <citation type="journal article" date="2019" name="Int. J. Syst. Evol. Microbiol.">
        <title>The Global Catalogue of Microorganisms (GCM) 10K type strain sequencing project: providing services to taxonomists for standard genome sequencing and annotation.</title>
        <authorList>
            <consortium name="The Broad Institute Genomics Platform"/>
            <consortium name="The Broad Institute Genome Sequencing Center for Infectious Disease"/>
            <person name="Wu L."/>
            <person name="Ma J."/>
        </authorList>
    </citation>
    <scope>NUCLEOTIDE SEQUENCE [LARGE SCALE GENOMIC DNA]</scope>
    <source>
        <strain evidence="3">CECT 7698</strain>
    </source>
</reference>
<gene>
    <name evidence="2" type="ORF">ACFOEV_05350</name>
</gene>
<proteinExistence type="predicted"/>
<feature type="chain" id="PRO_5047224331" description="Secreted protein" evidence="1">
    <location>
        <begin position="19"/>
        <end position="83"/>
    </location>
</feature>
<name>A0ABV7LL44_9GAMM</name>
<protein>
    <recommendedName>
        <fullName evidence="4">Secreted protein</fullName>
    </recommendedName>
</protein>
<evidence type="ECO:0000313" key="3">
    <source>
        <dbReference type="Proteomes" id="UP001595579"/>
    </source>
</evidence>
<feature type="signal peptide" evidence="1">
    <location>
        <begin position="1"/>
        <end position="18"/>
    </location>
</feature>
<dbReference type="EMBL" id="JBHRUG010000012">
    <property type="protein sequence ID" value="MFC3283035.1"/>
    <property type="molecule type" value="Genomic_DNA"/>
</dbReference>
<evidence type="ECO:0008006" key="4">
    <source>
        <dbReference type="Google" id="ProtNLM"/>
    </source>
</evidence>
<keyword evidence="3" id="KW-1185">Reference proteome</keyword>
<dbReference type="RefSeq" id="WP_386772105.1">
    <property type="nucleotide sequence ID" value="NZ_JBHRUG010000012.1"/>
</dbReference>
<evidence type="ECO:0000313" key="2">
    <source>
        <dbReference type="EMBL" id="MFC3283035.1"/>
    </source>
</evidence>
<keyword evidence="1" id="KW-0732">Signal</keyword>